<dbReference type="GO" id="GO:0003723">
    <property type="term" value="F:RNA binding"/>
    <property type="evidence" value="ECO:0007669"/>
    <property type="project" value="UniProtKB-KW"/>
</dbReference>
<dbReference type="GO" id="GO:0051607">
    <property type="term" value="P:defense response to virus"/>
    <property type="evidence" value="ECO:0007669"/>
    <property type="project" value="UniProtKB-KW"/>
</dbReference>
<dbReference type="NCBIfam" id="TIGR01877">
    <property type="entry name" value="cas_cas6"/>
    <property type="match status" value="1"/>
</dbReference>
<evidence type="ECO:0000259" key="7">
    <source>
        <dbReference type="Pfam" id="PF01881"/>
    </source>
</evidence>
<dbReference type="PIRSF" id="PIRSF005054">
    <property type="entry name" value="PF1131"/>
    <property type="match status" value="1"/>
</dbReference>
<accession>D9RZH3</accession>
<gene>
    <name evidence="8" type="ordered locus">Toce_0079</name>
</gene>
<protein>
    <recommendedName>
        <fullName evidence="4">CRISPR-associated endoribonuclease</fullName>
    </recommendedName>
</protein>
<dbReference type="AlphaFoldDB" id="D9RZH3"/>
<dbReference type="PANTHER" id="PTHR36984">
    <property type="entry name" value="CRISPR-ASSOCIATED ENDORIBONUCLEASE CAS6 1"/>
    <property type="match status" value="1"/>
</dbReference>
<name>D9RZH3_THEOJ</name>
<dbReference type="STRING" id="555079.Toce_0079"/>
<organism evidence="8 9">
    <name type="scientific">Thermosediminibacter oceani (strain ATCC BAA-1034 / DSM 16646 / JW/IW-1228P)</name>
    <dbReference type="NCBI Taxonomy" id="555079"/>
    <lineage>
        <taxon>Bacteria</taxon>
        <taxon>Bacillati</taxon>
        <taxon>Bacillota</taxon>
        <taxon>Clostridia</taxon>
        <taxon>Thermosediminibacterales</taxon>
        <taxon>Thermosediminibacteraceae</taxon>
        <taxon>Thermosediminibacter</taxon>
    </lineage>
</organism>
<dbReference type="Gene3D" id="3.30.70.1900">
    <property type="match status" value="1"/>
</dbReference>
<feature type="site" description="Transition state stabilizer" evidence="5">
    <location>
        <position position="52"/>
    </location>
</feature>
<dbReference type="eggNOG" id="COG1583">
    <property type="taxonomic scope" value="Bacteria"/>
</dbReference>
<dbReference type="Pfam" id="PF01881">
    <property type="entry name" value="Cas_Cas6_C"/>
    <property type="match status" value="1"/>
</dbReference>
<evidence type="ECO:0000256" key="6">
    <source>
        <dbReference type="PIRSR" id="PIRSR005054-50"/>
    </source>
</evidence>
<evidence type="ECO:0000256" key="5">
    <source>
        <dbReference type="PIRSR" id="PIRSR005054-1"/>
    </source>
</evidence>
<dbReference type="CDD" id="cd21140">
    <property type="entry name" value="Cas6_I-like"/>
    <property type="match status" value="1"/>
</dbReference>
<evidence type="ECO:0000313" key="8">
    <source>
        <dbReference type="EMBL" id="ADL06871.1"/>
    </source>
</evidence>
<evidence type="ECO:0000256" key="1">
    <source>
        <dbReference type="ARBA" id="ARBA00005937"/>
    </source>
</evidence>
<dbReference type="Pfam" id="PF21350">
    <property type="entry name" value="Cas6_I-A"/>
    <property type="match status" value="1"/>
</dbReference>
<dbReference type="EMBL" id="CP002131">
    <property type="protein sequence ID" value="ADL06871.1"/>
    <property type="molecule type" value="Genomic_DNA"/>
</dbReference>
<dbReference type="Gene3D" id="3.30.70.1890">
    <property type="match status" value="1"/>
</dbReference>
<dbReference type="PANTHER" id="PTHR36984:SF1">
    <property type="entry name" value="CRISPR-ASSOCIATED ENDORIBONUCLEASE CAS6 1"/>
    <property type="match status" value="1"/>
</dbReference>
<evidence type="ECO:0000256" key="3">
    <source>
        <dbReference type="ARBA" id="ARBA00023118"/>
    </source>
</evidence>
<feature type="active site" description="Proton acceptor" evidence="6">
    <location>
        <position position="28"/>
    </location>
</feature>
<proteinExistence type="inferred from homology"/>
<sequence length="257" mass="29215">MRMKLTFNSESPVALPIHYNHIIQGMIYSNLTQEFAEFMHEDGFPWGKRRFKLFTFSRLEGKFRMVEGGRIEFEPPFSFIVSSPLERFLRELAGGLLKNDDLSLAGRRVVLENVTVHAAVEDHDLGDRIKINMLSPVVAYKTLVEGGKKRTLYLTPLQEEFGELLKNNLLKKYAVLTGQEPGERKFEIKPAFPLSEKHCKIIKYKDVIIKGWMGVYTLRGDPALLKIAYDAGLGSKNSQGFGCFEILEGLKRRSGAI</sequence>
<dbReference type="HOGENOM" id="CLU_089858_2_0_9"/>
<dbReference type="InterPro" id="IPR049435">
    <property type="entry name" value="Cas_Cas6_C"/>
</dbReference>
<reference evidence="8 9" key="1">
    <citation type="journal article" date="2010" name="Stand. Genomic Sci.">
        <title>Complete genome sequence of Thermosediminibacter oceani type strain (JW/IW-1228P).</title>
        <authorList>
            <person name="Pitluck S."/>
            <person name="Yasawong M."/>
            <person name="Munk C."/>
            <person name="Nolan M."/>
            <person name="Lapidus A."/>
            <person name="Lucas S."/>
            <person name="Glavina Del Rio T."/>
            <person name="Tice H."/>
            <person name="Cheng J.F."/>
            <person name="Bruce D."/>
            <person name="Detter C."/>
            <person name="Tapia R."/>
            <person name="Han C."/>
            <person name="Goodwin L."/>
            <person name="Liolios K."/>
            <person name="Ivanova N."/>
            <person name="Mavromatis K."/>
            <person name="Mikhailova N."/>
            <person name="Pati A."/>
            <person name="Chen A."/>
            <person name="Palaniappan K."/>
            <person name="Land M."/>
            <person name="Hauser L."/>
            <person name="Chang Y.J."/>
            <person name="Jeffries C.D."/>
            <person name="Rohde M."/>
            <person name="Spring S."/>
            <person name="Sikorski J."/>
            <person name="Goker M."/>
            <person name="Woyke T."/>
            <person name="Bristow J."/>
            <person name="Eisen J.A."/>
            <person name="Markowitz V."/>
            <person name="Hugenholtz P."/>
            <person name="Kyrpides N.C."/>
            <person name="Klenk H.P."/>
        </authorList>
    </citation>
    <scope>NUCLEOTIDE SEQUENCE [LARGE SCALE GENOMIC DNA]</scope>
    <source>
        <strain evidence="9">ATCC BAA-1034 / DSM 16646 / JW/IW-1228P</strain>
    </source>
</reference>
<comment type="similarity">
    <text evidence="1 4">Belongs to the CRISPR-associated protein Cas6/Cse3/CasE family.</text>
</comment>
<keyword evidence="3" id="KW-0051">Antiviral defense</keyword>
<keyword evidence="2" id="KW-0694">RNA-binding</keyword>
<dbReference type="InterPro" id="IPR010156">
    <property type="entry name" value="CRISPR-assoc_prot_Cas6"/>
</dbReference>
<dbReference type="InterPro" id="IPR045747">
    <property type="entry name" value="CRISPR-assoc_prot_Cas6_N_sf"/>
</dbReference>
<evidence type="ECO:0000256" key="4">
    <source>
        <dbReference type="PIRNR" id="PIRNR005054"/>
    </source>
</evidence>
<dbReference type="GO" id="GO:0016788">
    <property type="term" value="F:hydrolase activity, acting on ester bonds"/>
    <property type="evidence" value="ECO:0007669"/>
    <property type="project" value="InterPro"/>
</dbReference>
<evidence type="ECO:0000313" key="9">
    <source>
        <dbReference type="Proteomes" id="UP000000272"/>
    </source>
</evidence>
<feature type="domain" description="CRISPR associated protein Cas6 C-terminal" evidence="7">
    <location>
        <begin position="127"/>
        <end position="246"/>
    </location>
</feature>
<dbReference type="KEGG" id="toc:Toce_0079"/>
<keyword evidence="9" id="KW-1185">Reference proteome</keyword>
<comment type="function">
    <text evidence="4">CRISPR (clustered regularly interspaced short palindromic repeat), is an adaptive immune system that provides protection against mobile genetic elements (viruses, transposable elements and conjugative plasmids). CRISPR clusters contain sequences complementary to antecedent mobile elements and target invading nucleic acids. CRISPR clusters are transcribed and processed into CRISPR RNA (crRNA).</text>
</comment>
<evidence type="ECO:0000256" key="2">
    <source>
        <dbReference type="ARBA" id="ARBA00022884"/>
    </source>
</evidence>
<feature type="active site" description="Proton donor" evidence="6">
    <location>
        <position position="40"/>
    </location>
</feature>
<dbReference type="Proteomes" id="UP000000272">
    <property type="component" value="Chromosome"/>
</dbReference>